<sequence length="87" mass="9047">AGRTAAPGFRHLDATAEAAGGCRAAGPHPCRRGRAAGALEAHRGRSQAARTCREGPRLHPRSQPMLHCRPDATHATDPGLARPSVAL</sequence>
<organism evidence="2">
    <name type="scientific">uncultured Ramlibacter sp</name>
    <dbReference type="NCBI Taxonomy" id="260755"/>
    <lineage>
        <taxon>Bacteria</taxon>
        <taxon>Pseudomonadati</taxon>
        <taxon>Pseudomonadota</taxon>
        <taxon>Betaproteobacteria</taxon>
        <taxon>Burkholderiales</taxon>
        <taxon>Comamonadaceae</taxon>
        <taxon>Ramlibacter</taxon>
        <taxon>environmental samples</taxon>
    </lineage>
</organism>
<name>A0A6J4NH01_9BURK</name>
<dbReference type="EMBL" id="CADCUX010000047">
    <property type="protein sequence ID" value="CAA9387024.1"/>
    <property type="molecule type" value="Genomic_DNA"/>
</dbReference>
<dbReference type="AlphaFoldDB" id="A0A6J4NH01"/>
<evidence type="ECO:0000313" key="2">
    <source>
        <dbReference type="EMBL" id="CAA9387024.1"/>
    </source>
</evidence>
<feature type="non-terminal residue" evidence="2">
    <location>
        <position position="1"/>
    </location>
</feature>
<proteinExistence type="predicted"/>
<evidence type="ECO:0000256" key="1">
    <source>
        <dbReference type="SAM" id="MobiDB-lite"/>
    </source>
</evidence>
<protein>
    <submittedName>
        <fullName evidence="2">Organic hydroperoxide resistance transcriptional regulator</fullName>
    </submittedName>
</protein>
<feature type="non-terminal residue" evidence="2">
    <location>
        <position position="87"/>
    </location>
</feature>
<feature type="region of interest" description="Disordered" evidence="1">
    <location>
        <begin position="36"/>
        <end position="87"/>
    </location>
</feature>
<reference evidence="2" key="1">
    <citation type="submission" date="2020-02" db="EMBL/GenBank/DDBJ databases">
        <authorList>
            <person name="Meier V. D."/>
        </authorList>
    </citation>
    <scope>NUCLEOTIDE SEQUENCE</scope>
    <source>
        <strain evidence="2">AVDCRST_MAG51</strain>
    </source>
</reference>
<gene>
    <name evidence="2" type="ORF">AVDCRST_MAG51-177</name>
</gene>
<accession>A0A6J4NH01</accession>